<gene>
    <name evidence="2" type="ORF">BKK80_04575</name>
</gene>
<sequence>MKHRRQQQQQHGRQKQIVSRLGSALIAFGLAYSAAGMQLKREGSMLAGLAVLACGWQIRRLGD</sequence>
<feature type="transmembrane region" description="Helical" evidence="1">
    <location>
        <begin position="21"/>
        <end position="39"/>
    </location>
</feature>
<reference evidence="2 3" key="1">
    <citation type="submission" date="2016-10" db="EMBL/GenBank/DDBJ databases">
        <title>Complete genome sequences of three Cupriavidus strains isolated from various Malaysian environments.</title>
        <authorList>
            <person name="Abdullah A.A.-A."/>
            <person name="Shafie N.A.H."/>
            <person name="Lau N.S."/>
        </authorList>
    </citation>
    <scope>NUCLEOTIDE SEQUENCE [LARGE SCALE GENOMIC DNA]</scope>
    <source>
        <strain evidence="2 3">USMAA1020</strain>
    </source>
</reference>
<name>A0ABM6F1E5_9BURK</name>
<proteinExistence type="predicted"/>
<organism evidence="2 3">
    <name type="scientific">Cupriavidus malaysiensis</name>
    <dbReference type="NCBI Taxonomy" id="367825"/>
    <lineage>
        <taxon>Bacteria</taxon>
        <taxon>Pseudomonadati</taxon>
        <taxon>Pseudomonadota</taxon>
        <taxon>Betaproteobacteria</taxon>
        <taxon>Burkholderiales</taxon>
        <taxon>Burkholderiaceae</taxon>
        <taxon>Cupriavidus</taxon>
    </lineage>
</organism>
<keyword evidence="1" id="KW-0472">Membrane</keyword>
<dbReference type="RefSeq" id="WP_071011155.1">
    <property type="nucleotide sequence ID" value="NZ_CP017754.1"/>
</dbReference>
<protein>
    <submittedName>
        <fullName evidence="2">Uncharacterized protein</fullName>
    </submittedName>
</protein>
<dbReference type="Proteomes" id="UP000177515">
    <property type="component" value="Chromosome 1"/>
</dbReference>
<dbReference type="EMBL" id="CP017754">
    <property type="protein sequence ID" value="AOZ05182.1"/>
    <property type="molecule type" value="Genomic_DNA"/>
</dbReference>
<keyword evidence="1" id="KW-0812">Transmembrane</keyword>
<evidence type="ECO:0000313" key="3">
    <source>
        <dbReference type="Proteomes" id="UP000177515"/>
    </source>
</evidence>
<keyword evidence="3" id="KW-1185">Reference proteome</keyword>
<evidence type="ECO:0000313" key="2">
    <source>
        <dbReference type="EMBL" id="AOZ05182.1"/>
    </source>
</evidence>
<accession>A0ABM6F1E5</accession>
<evidence type="ECO:0000256" key="1">
    <source>
        <dbReference type="SAM" id="Phobius"/>
    </source>
</evidence>
<keyword evidence="1" id="KW-1133">Transmembrane helix</keyword>